<gene>
    <name evidence="5" type="ORF">ENS64_17625</name>
</gene>
<dbReference type="InterPro" id="IPR028994">
    <property type="entry name" value="Integrin_alpha_N"/>
</dbReference>
<keyword evidence="2" id="KW-0802">TPR repeat</keyword>
<dbReference type="AlphaFoldDB" id="A0A7C4QUI2"/>
<dbReference type="Pfam" id="PF13432">
    <property type="entry name" value="TPR_16"/>
    <property type="match status" value="1"/>
</dbReference>
<feature type="repeat" description="TPR" evidence="2">
    <location>
        <begin position="112"/>
        <end position="145"/>
    </location>
</feature>
<dbReference type="Pfam" id="PF07593">
    <property type="entry name" value="UnbV_ASPIC"/>
    <property type="match status" value="1"/>
</dbReference>
<dbReference type="InterPro" id="IPR011990">
    <property type="entry name" value="TPR-like_helical_dom_sf"/>
</dbReference>
<evidence type="ECO:0000256" key="3">
    <source>
        <dbReference type="SAM" id="MobiDB-lite"/>
    </source>
</evidence>
<keyword evidence="1" id="KW-0732">Signal</keyword>
<dbReference type="Gene3D" id="1.25.40.10">
    <property type="entry name" value="Tetratricopeptide repeat domain"/>
    <property type="match status" value="2"/>
</dbReference>
<dbReference type="EMBL" id="DSVQ01000019">
    <property type="protein sequence ID" value="HGT41069.1"/>
    <property type="molecule type" value="Genomic_DNA"/>
</dbReference>
<protein>
    <submittedName>
        <fullName evidence="5">Tetratricopeptide repeat protein</fullName>
    </submittedName>
</protein>
<evidence type="ECO:0000313" key="5">
    <source>
        <dbReference type="EMBL" id="HGT41069.1"/>
    </source>
</evidence>
<dbReference type="PANTHER" id="PTHR16026:SF0">
    <property type="entry name" value="CARTILAGE ACIDIC PROTEIN 1"/>
    <property type="match status" value="1"/>
</dbReference>
<sequence length="1070" mass="116892">MTGVVDGPRRTQPLVGSASYAPGCRHHAWAIHRHEPPVGDQWLWLGRYPMARWGTSVACALALCLIPFGCHKSPPASPDELLRHVRAAAAEGQFGRAESLVVQIPTKAPEWAQAQLVVGEAALKAGRYADAVRYFQALARFSPPSADTVVGHFYAGEAFRDGGRLREAAESYQTFLWYEPNNAAAHERLAFLLSATGQTWEALPHYLALIQSGTATISELALVADLDRAVEQRPFLERCHQQAADDPWVALGLAAQDYWDGDVGRAEQRLRQLLATHPDLAAGQAFLGELLVSQSESGFCSWHDHLPPSVANHPQIWFVRGLWSRKHGQLEQAARCFWEVVRQVPTHRRATYQLGQVLTSLKHPGAEAIERQAHQLVQLTQTIDVVLRTEGRYPEPLQRTVELLEGLGRYWEACAWSLVARQRFPEAAWPGDVFSRLAGRLSASLPLVDESANLALRYDFSGLPPFSWPPEGSPKSPAAAARAAASGIRFVEEAESGPDFTYFNGNDPLVEPLPETSPSSDSSQRDVLIRIRSRTRSRIFEQNGGGVGVVDYDQDHRPDLFFPQGAVWKHGDDGPRLDEELTDRIFRNIGGQRFIDVSLQVRLADRGYGQGCAAGDIDNDGFPDLYVANIGRNQLYRNNGDGTFTDVTPEAMLAVDDWTASCAIVDIDGDGLADLYDVNYLTGPDVYKAVCEGHTCSPKVFAPAPDRVWINQGDGQFLGEPPLAEETHGKGLGIVAIPSTDRRHPLLFIANDQVPNYLLRIQPGATRLGVQFEDVAFVAGVALNQDGLPMASMGIAADDANGDGLIDLYVSTFKDEASMLFLQDAQGLFVDAANPAGLRGPTWPYVGWGAQFLDADLDGAVDLVGVNGHVDDYRPEGGEYHMPPQFFRNLGAGRFVELPAADVGPFFAQKRLGRGLARLDWNGDGRMDFAVSNIGDRAALVTNVSQPAGQFLNVRLHARTTARDAIGSRIVVAAADRSWTKFLLAGDGYMASNERLAQFGLGAAATVADVRIEWPSGAITLGRRIPSNCTLQVVEGTSYGIVWEHPGRSRVVAVEVHPPNLDDRGCEEIR</sequence>
<proteinExistence type="predicted"/>
<dbReference type="PANTHER" id="PTHR16026">
    <property type="entry name" value="CARTILAGE ACIDIC PROTEIN 1"/>
    <property type="match status" value="1"/>
</dbReference>
<dbReference type="InterPro" id="IPR013517">
    <property type="entry name" value="FG-GAP"/>
</dbReference>
<reference evidence="5" key="1">
    <citation type="journal article" date="2020" name="mSystems">
        <title>Genome- and Community-Level Interaction Insights into Carbon Utilization and Element Cycling Functions of Hydrothermarchaeota in Hydrothermal Sediment.</title>
        <authorList>
            <person name="Zhou Z."/>
            <person name="Liu Y."/>
            <person name="Xu W."/>
            <person name="Pan J."/>
            <person name="Luo Z.H."/>
            <person name="Li M."/>
        </authorList>
    </citation>
    <scope>NUCLEOTIDE SEQUENCE [LARGE SCALE GENOMIC DNA]</scope>
    <source>
        <strain evidence="5">SpSt-508</strain>
    </source>
</reference>
<feature type="domain" description="ASPIC/UnbV" evidence="4">
    <location>
        <begin position="965"/>
        <end position="1030"/>
    </location>
</feature>
<dbReference type="InterPro" id="IPR027039">
    <property type="entry name" value="Crtac1"/>
</dbReference>
<evidence type="ECO:0000256" key="1">
    <source>
        <dbReference type="ARBA" id="ARBA00022729"/>
    </source>
</evidence>
<name>A0A7C4QUI2_9PLAN</name>
<evidence type="ECO:0000256" key="2">
    <source>
        <dbReference type="PROSITE-ProRule" id="PRU00339"/>
    </source>
</evidence>
<evidence type="ECO:0000259" key="4">
    <source>
        <dbReference type="Pfam" id="PF07593"/>
    </source>
</evidence>
<dbReference type="SMART" id="SM00028">
    <property type="entry name" value="TPR"/>
    <property type="match status" value="3"/>
</dbReference>
<accession>A0A7C4QUI2</accession>
<comment type="caution">
    <text evidence="5">The sequence shown here is derived from an EMBL/GenBank/DDBJ whole genome shotgun (WGS) entry which is preliminary data.</text>
</comment>
<dbReference type="Gene3D" id="2.130.10.130">
    <property type="entry name" value="Integrin alpha, N-terminal"/>
    <property type="match status" value="2"/>
</dbReference>
<dbReference type="Pfam" id="PF13517">
    <property type="entry name" value="FG-GAP_3"/>
    <property type="match status" value="1"/>
</dbReference>
<dbReference type="PROSITE" id="PS50005">
    <property type="entry name" value="TPR"/>
    <property type="match status" value="1"/>
</dbReference>
<feature type="region of interest" description="Disordered" evidence="3">
    <location>
        <begin position="504"/>
        <end position="526"/>
    </location>
</feature>
<organism evidence="5">
    <name type="scientific">Schlesneria paludicola</name>
    <dbReference type="NCBI Taxonomy" id="360056"/>
    <lineage>
        <taxon>Bacteria</taxon>
        <taxon>Pseudomonadati</taxon>
        <taxon>Planctomycetota</taxon>
        <taxon>Planctomycetia</taxon>
        <taxon>Planctomycetales</taxon>
        <taxon>Planctomycetaceae</taxon>
        <taxon>Schlesneria</taxon>
    </lineage>
</organism>
<dbReference type="SUPFAM" id="SSF48452">
    <property type="entry name" value="TPR-like"/>
    <property type="match status" value="2"/>
</dbReference>
<dbReference type="InterPro" id="IPR011519">
    <property type="entry name" value="UnbV_ASPIC"/>
</dbReference>
<dbReference type="InterPro" id="IPR019734">
    <property type="entry name" value="TPR_rpt"/>
</dbReference>
<dbReference type="SUPFAM" id="SSF69318">
    <property type="entry name" value="Integrin alpha N-terminal domain"/>
    <property type="match status" value="1"/>
</dbReference>